<evidence type="ECO:0000256" key="1">
    <source>
        <dbReference type="SAM" id="MobiDB-lite"/>
    </source>
</evidence>
<dbReference type="InterPro" id="IPR018946">
    <property type="entry name" value="PhoD-like_MPP"/>
</dbReference>
<gene>
    <name evidence="3" type="ORF">CYLTODRAFT_419127</name>
</gene>
<accession>A0A0D7BLU5</accession>
<dbReference type="InterPro" id="IPR043904">
    <property type="entry name" value="PhoD_2-like"/>
</dbReference>
<feature type="domain" description="PhoD-like phosphatase" evidence="2">
    <location>
        <begin position="538"/>
        <end position="690"/>
    </location>
</feature>
<keyword evidence="4" id="KW-1185">Reference proteome</keyword>
<dbReference type="InterPro" id="IPR038607">
    <property type="entry name" value="PhoD-like_sf"/>
</dbReference>
<evidence type="ECO:0000259" key="2">
    <source>
        <dbReference type="Pfam" id="PF19050"/>
    </source>
</evidence>
<proteinExistence type="predicted"/>
<dbReference type="AlphaFoldDB" id="A0A0D7BLU5"/>
<dbReference type="PANTHER" id="PTHR46689">
    <property type="entry name" value="MEMBRANE PROTEIN, PUTATIVE-RELATED"/>
    <property type="match status" value="1"/>
</dbReference>
<evidence type="ECO:0000313" key="4">
    <source>
        <dbReference type="Proteomes" id="UP000054007"/>
    </source>
</evidence>
<dbReference type="CDD" id="cd07389">
    <property type="entry name" value="MPP_PhoD"/>
    <property type="match status" value="1"/>
</dbReference>
<feature type="compositionally biased region" description="Pro residues" evidence="1">
    <location>
        <begin position="56"/>
        <end position="74"/>
    </location>
</feature>
<dbReference type="GO" id="GO:0016020">
    <property type="term" value="C:membrane"/>
    <property type="evidence" value="ECO:0007669"/>
    <property type="project" value="TreeGrafter"/>
</dbReference>
<sequence>MDNVGWHAFRRAQHEEELYSRPQRGQDGRYAPVEEITPMSDQWIGGFHPNQQRPQGAPPLPPRLPPRQSRPPPYEGASSSATMSPAQVARLDAVERTRIQRIARMDPYLQFMVGPLLRYDTVDEQGIWHGAAMIVTSDAGSIYEPFPVLTYEWDSRGSPKDKNPSRASTRNNSAFVLGPHPADPLHVSAAPVETPLAEATYSDSSPGQEIWVYGGRAGTFTFWRFMIHIPLGQSEMPVWYSINGGQKMQFFVPGRTQNFRWAAHSCNGFSAGVNPDDFRGPGFASGYDPVWIDLLAKHAEQPFHVLVGGGDQLYCDRVTREPELQDWVSSNPDKRQTFRLTEEMLEAIDRFYFNHYCQAFRTGAFARANSSIPMLNMADDHDLIDGFGSYPDELMLSPVFRTIGTRGYWFFLLFQTFTNPELDGLNDQPGGHIFRSLIVGKTGPFISYNSHSSLSSLGPQVSILMLDCRAERKKDQVCSPEQYEKVFQRLEYLPPGTEHLVVQLGIPIAYPRMVFLENALESKMNPLTSLARSNSMGMSGFVNKFNAEPELLDDLNDHWTATNHKKERNWLVLKLAEFALAKRIRISFLSGDVHCAAVGVFKTLTQKKEPEVPPHMDHRYMLNVVTSAIVNTPPPAAVIGMVSSLATKIHKTLHAAQTDEISLPLFTHEPDGSARKSNKYIMGRRNWCAVDWDIRSGDLVYDIRVESEKGLGVTVGYPVRAPPPRF</sequence>
<dbReference type="Gene3D" id="3.60.21.70">
    <property type="entry name" value="PhoD-like phosphatase"/>
    <property type="match status" value="1"/>
</dbReference>
<evidence type="ECO:0000313" key="3">
    <source>
        <dbReference type="EMBL" id="KIY71124.1"/>
    </source>
</evidence>
<dbReference type="PANTHER" id="PTHR46689:SF1">
    <property type="entry name" value="PHOD-LIKE PHOSPHATASE DOMAIN-CONTAINING PROTEIN"/>
    <property type="match status" value="1"/>
</dbReference>
<dbReference type="Pfam" id="PF19050">
    <property type="entry name" value="PhoD_2"/>
    <property type="match status" value="2"/>
</dbReference>
<dbReference type="EMBL" id="KN880458">
    <property type="protein sequence ID" value="KIY71124.1"/>
    <property type="molecule type" value="Genomic_DNA"/>
</dbReference>
<protein>
    <recommendedName>
        <fullName evidence="2">PhoD-like phosphatase domain-containing protein</fullName>
    </recommendedName>
</protein>
<feature type="region of interest" description="Disordered" evidence="1">
    <location>
        <begin position="40"/>
        <end position="87"/>
    </location>
</feature>
<name>A0A0D7BLU5_9AGAR</name>
<dbReference type="Proteomes" id="UP000054007">
    <property type="component" value="Unassembled WGS sequence"/>
</dbReference>
<dbReference type="STRING" id="1314674.A0A0D7BLU5"/>
<feature type="domain" description="PhoD-like phosphatase" evidence="2">
    <location>
        <begin position="244"/>
        <end position="519"/>
    </location>
</feature>
<dbReference type="OrthoDB" id="2419400at2759"/>
<reference evidence="3 4" key="1">
    <citation type="journal article" date="2015" name="Fungal Genet. Biol.">
        <title>Evolution of novel wood decay mechanisms in Agaricales revealed by the genome sequences of Fistulina hepatica and Cylindrobasidium torrendii.</title>
        <authorList>
            <person name="Floudas D."/>
            <person name="Held B.W."/>
            <person name="Riley R."/>
            <person name="Nagy L.G."/>
            <person name="Koehler G."/>
            <person name="Ransdell A.S."/>
            <person name="Younus H."/>
            <person name="Chow J."/>
            <person name="Chiniquy J."/>
            <person name="Lipzen A."/>
            <person name="Tritt A."/>
            <person name="Sun H."/>
            <person name="Haridas S."/>
            <person name="LaButti K."/>
            <person name="Ohm R.A."/>
            <person name="Kues U."/>
            <person name="Blanchette R.A."/>
            <person name="Grigoriev I.V."/>
            <person name="Minto R.E."/>
            <person name="Hibbett D.S."/>
        </authorList>
    </citation>
    <scope>NUCLEOTIDE SEQUENCE [LARGE SCALE GENOMIC DNA]</scope>
    <source>
        <strain evidence="3 4">FP15055 ss-10</strain>
    </source>
</reference>
<organism evidence="3 4">
    <name type="scientific">Cylindrobasidium torrendii FP15055 ss-10</name>
    <dbReference type="NCBI Taxonomy" id="1314674"/>
    <lineage>
        <taxon>Eukaryota</taxon>
        <taxon>Fungi</taxon>
        <taxon>Dikarya</taxon>
        <taxon>Basidiomycota</taxon>
        <taxon>Agaricomycotina</taxon>
        <taxon>Agaricomycetes</taxon>
        <taxon>Agaricomycetidae</taxon>
        <taxon>Agaricales</taxon>
        <taxon>Marasmiineae</taxon>
        <taxon>Physalacriaceae</taxon>
        <taxon>Cylindrobasidium</taxon>
    </lineage>
</organism>